<proteinExistence type="predicted"/>
<dbReference type="AlphaFoldDB" id="A0A915IUH8"/>
<reference evidence="3" key="1">
    <citation type="submission" date="2022-11" db="UniProtKB">
        <authorList>
            <consortium name="WormBaseParasite"/>
        </authorList>
    </citation>
    <scope>IDENTIFICATION</scope>
</reference>
<dbReference type="Proteomes" id="UP000887565">
    <property type="component" value="Unplaced"/>
</dbReference>
<name>A0A915IUH8_ROMCU</name>
<sequence length="178" mass="20433">MVNEENNEADQINLSDGETKQRDENSTKNLVALNQQYRFKHFAQWVCQSPTGDQSCGYCYLCSKVIDISSMGRQALTSHQWVCSIELLNSMVLMTIELLCYRAPNSAFAPQTRSFLTPRRQLIFLGQLNQNRIGLNRCQQYVAFEQIFGQWDAEVWVPDTDRCNFTDNERASTAATEL</sequence>
<evidence type="ECO:0000256" key="1">
    <source>
        <dbReference type="SAM" id="MobiDB-lite"/>
    </source>
</evidence>
<dbReference type="WBParaSite" id="nRc.2.0.1.t17044-RA">
    <property type="protein sequence ID" value="nRc.2.0.1.t17044-RA"/>
    <property type="gene ID" value="nRc.2.0.1.g17044"/>
</dbReference>
<evidence type="ECO:0000313" key="3">
    <source>
        <dbReference type="WBParaSite" id="nRc.2.0.1.t17044-RA"/>
    </source>
</evidence>
<organism evidence="2 3">
    <name type="scientific">Romanomermis culicivorax</name>
    <name type="common">Nematode worm</name>
    <dbReference type="NCBI Taxonomy" id="13658"/>
    <lineage>
        <taxon>Eukaryota</taxon>
        <taxon>Metazoa</taxon>
        <taxon>Ecdysozoa</taxon>
        <taxon>Nematoda</taxon>
        <taxon>Enoplea</taxon>
        <taxon>Dorylaimia</taxon>
        <taxon>Mermithida</taxon>
        <taxon>Mermithoidea</taxon>
        <taxon>Mermithidae</taxon>
        <taxon>Romanomermis</taxon>
    </lineage>
</organism>
<evidence type="ECO:0000313" key="2">
    <source>
        <dbReference type="Proteomes" id="UP000887565"/>
    </source>
</evidence>
<accession>A0A915IUH8</accession>
<keyword evidence="2" id="KW-1185">Reference proteome</keyword>
<feature type="region of interest" description="Disordered" evidence="1">
    <location>
        <begin position="1"/>
        <end position="25"/>
    </location>
</feature>
<protein>
    <submittedName>
        <fullName evidence="3">Uncharacterized protein</fullName>
    </submittedName>
</protein>